<dbReference type="InterPro" id="IPR004883">
    <property type="entry name" value="LOB"/>
</dbReference>
<protein>
    <recommendedName>
        <fullName evidence="3">LOB domain-containing protein</fullName>
    </recommendedName>
</protein>
<sequence length="331" mass="35630">MTAKGGTSQACAACKYQRRKCAADCQLAPYFPADDPRQFQNAHRLFGVSNIVKILGRIDPSQRPEAMRSIKYEADARDRYPVHGCLGIIYALCLQVHRAQMELDAVMAQLALHRRRHHLLPPLPSGSPPPPASPTAASNLLPTPPPHLQLAMQQPPAALAGNVNDDDNSYALSLFLGNDCPGGAVGGYPGLDAVGMGMGAGVKNDHEAGGQLVVDHSIQQQQQQLWGLQRSYHDSTTNISHLQVGMANKASLMVSQSPPAGAVIVQEYDEISPYLDNIDDRQSYVDCKVPCESSSEESMKDTVQSVENVSQSQNDLKSAAACFSLTSTVVN</sequence>
<evidence type="ECO:0000313" key="4">
    <source>
        <dbReference type="EMBL" id="MQM05977.1"/>
    </source>
</evidence>
<evidence type="ECO:0000259" key="3">
    <source>
        <dbReference type="PROSITE" id="PS50891"/>
    </source>
</evidence>
<comment type="similarity">
    <text evidence="1">Belongs to the LOB domain-containing protein family.</text>
</comment>
<feature type="domain" description="LOB" evidence="3">
    <location>
        <begin position="9"/>
        <end position="110"/>
    </location>
</feature>
<dbReference type="EMBL" id="NMUH01003511">
    <property type="protein sequence ID" value="MQM05977.1"/>
    <property type="molecule type" value="Genomic_DNA"/>
</dbReference>
<dbReference type="Pfam" id="PF03195">
    <property type="entry name" value="LOB"/>
    <property type="match status" value="1"/>
</dbReference>
<dbReference type="PANTHER" id="PTHR31301">
    <property type="entry name" value="LOB DOMAIN-CONTAINING PROTEIN 4-RELATED"/>
    <property type="match status" value="1"/>
</dbReference>
<evidence type="ECO:0000256" key="2">
    <source>
        <dbReference type="SAM" id="MobiDB-lite"/>
    </source>
</evidence>
<dbReference type="AlphaFoldDB" id="A0A843WEV6"/>
<organism evidence="4 5">
    <name type="scientific">Colocasia esculenta</name>
    <name type="common">Wild taro</name>
    <name type="synonym">Arum esculentum</name>
    <dbReference type="NCBI Taxonomy" id="4460"/>
    <lineage>
        <taxon>Eukaryota</taxon>
        <taxon>Viridiplantae</taxon>
        <taxon>Streptophyta</taxon>
        <taxon>Embryophyta</taxon>
        <taxon>Tracheophyta</taxon>
        <taxon>Spermatophyta</taxon>
        <taxon>Magnoliopsida</taxon>
        <taxon>Liliopsida</taxon>
        <taxon>Araceae</taxon>
        <taxon>Aroideae</taxon>
        <taxon>Colocasieae</taxon>
        <taxon>Colocasia</taxon>
    </lineage>
</organism>
<feature type="compositionally biased region" description="Pro residues" evidence="2">
    <location>
        <begin position="121"/>
        <end position="133"/>
    </location>
</feature>
<evidence type="ECO:0000313" key="5">
    <source>
        <dbReference type="Proteomes" id="UP000652761"/>
    </source>
</evidence>
<gene>
    <name evidence="4" type="ORF">Taro_038790</name>
</gene>
<name>A0A843WEV6_COLES</name>
<keyword evidence="5" id="KW-1185">Reference proteome</keyword>
<dbReference type="Proteomes" id="UP000652761">
    <property type="component" value="Unassembled WGS sequence"/>
</dbReference>
<dbReference type="PANTHER" id="PTHR31301:SF21">
    <property type="entry name" value="LOB DOMAIN-CONTAINING PROTEIN 27-RELATED"/>
    <property type="match status" value="1"/>
</dbReference>
<dbReference type="PROSITE" id="PS50891">
    <property type="entry name" value="LOB"/>
    <property type="match status" value="1"/>
</dbReference>
<feature type="region of interest" description="Disordered" evidence="2">
    <location>
        <begin position="119"/>
        <end position="150"/>
    </location>
</feature>
<evidence type="ECO:0000256" key="1">
    <source>
        <dbReference type="ARBA" id="ARBA00005474"/>
    </source>
</evidence>
<reference evidence="4" key="1">
    <citation type="submission" date="2017-07" db="EMBL/GenBank/DDBJ databases">
        <title>Taro Niue Genome Assembly and Annotation.</title>
        <authorList>
            <person name="Atibalentja N."/>
            <person name="Keating K."/>
            <person name="Fields C.J."/>
        </authorList>
    </citation>
    <scope>NUCLEOTIDE SEQUENCE</scope>
    <source>
        <strain evidence="4">Niue_2</strain>
        <tissue evidence="4">Leaf</tissue>
    </source>
</reference>
<comment type="caution">
    <text evidence="4">The sequence shown here is derived from an EMBL/GenBank/DDBJ whole genome shotgun (WGS) entry which is preliminary data.</text>
</comment>
<accession>A0A843WEV6</accession>
<dbReference type="OrthoDB" id="1893065at2759"/>
<proteinExistence type="inferred from homology"/>